<proteinExistence type="predicted"/>
<evidence type="ECO:0000313" key="2">
    <source>
        <dbReference type="EMBL" id="OKS84968.1"/>
    </source>
</evidence>
<accession>A0A1Q5ZTG3</accession>
<name>A0A1Q5ZTG3_9SPHI</name>
<dbReference type="AlphaFoldDB" id="A0A1Q5ZTG3"/>
<evidence type="ECO:0000313" key="3">
    <source>
        <dbReference type="Proteomes" id="UP000186720"/>
    </source>
</evidence>
<keyword evidence="3" id="KW-1185">Reference proteome</keyword>
<evidence type="ECO:0000256" key="1">
    <source>
        <dbReference type="SAM" id="Phobius"/>
    </source>
</evidence>
<keyword evidence="1" id="KW-1133">Transmembrane helix</keyword>
<gene>
    <name evidence="2" type="ORF">RG47T_0406</name>
</gene>
<protein>
    <submittedName>
        <fullName evidence="2">Uncharacterized protein</fullName>
    </submittedName>
</protein>
<feature type="transmembrane region" description="Helical" evidence="1">
    <location>
        <begin position="16"/>
        <end position="36"/>
    </location>
</feature>
<sequence length="141" mass="15682">MSKVSKYYIPKAHIKWLYIVILMLTLVNISGLAVHAGTRLSVQQTTLSLNKPKAIKKSISYKRASSHAEVKQASDVFLLLFDVDLSDLHSQQCNLQISCSKSCANALKSVLFYQSKTLPQTNGDEPAILFRILSSILSLTR</sequence>
<dbReference type="OrthoDB" id="9857205at2"/>
<dbReference type="EMBL" id="MPPL01000001">
    <property type="protein sequence ID" value="OKS84968.1"/>
    <property type="molecule type" value="Genomic_DNA"/>
</dbReference>
<dbReference type="Proteomes" id="UP000186720">
    <property type="component" value="Unassembled WGS sequence"/>
</dbReference>
<reference evidence="2 3" key="1">
    <citation type="submission" date="2016-11" db="EMBL/GenBank/DDBJ databases">
        <title>Whole Genome Sequencing of Mucilaginibacter polytrichastri RG4-7(T) isolated from the moss sample.</title>
        <authorList>
            <person name="Li Y."/>
        </authorList>
    </citation>
    <scope>NUCLEOTIDE SEQUENCE [LARGE SCALE GENOMIC DNA]</scope>
    <source>
        <strain evidence="2 3">RG4-7</strain>
    </source>
</reference>
<organism evidence="2 3">
    <name type="scientific">Mucilaginibacter polytrichastri</name>
    <dbReference type="NCBI Taxonomy" id="1302689"/>
    <lineage>
        <taxon>Bacteria</taxon>
        <taxon>Pseudomonadati</taxon>
        <taxon>Bacteroidota</taxon>
        <taxon>Sphingobacteriia</taxon>
        <taxon>Sphingobacteriales</taxon>
        <taxon>Sphingobacteriaceae</taxon>
        <taxon>Mucilaginibacter</taxon>
    </lineage>
</organism>
<comment type="caution">
    <text evidence="2">The sequence shown here is derived from an EMBL/GenBank/DDBJ whole genome shotgun (WGS) entry which is preliminary data.</text>
</comment>
<keyword evidence="1" id="KW-0812">Transmembrane</keyword>
<keyword evidence="1" id="KW-0472">Membrane</keyword>
<dbReference type="RefSeq" id="WP_074487739.1">
    <property type="nucleotide sequence ID" value="NZ_FPAM01000001.1"/>
</dbReference>